<comment type="caution">
    <text evidence="2">The sequence shown here is derived from an EMBL/GenBank/DDBJ whole genome shotgun (WGS) entry which is preliminary data.</text>
</comment>
<dbReference type="GO" id="GO:0016787">
    <property type="term" value="F:hydrolase activity"/>
    <property type="evidence" value="ECO:0007669"/>
    <property type="project" value="InterPro"/>
</dbReference>
<dbReference type="Gene3D" id="3.60.21.10">
    <property type="match status" value="1"/>
</dbReference>
<evidence type="ECO:0000259" key="1">
    <source>
        <dbReference type="Pfam" id="PF00149"/>
    </source>
</evidence>
<dbReference type="AlphaFoldDB" id="A0A4Y9ILZ1"/>
<dbReference type="SUPFAM" id="SSF52540">
    <property type="entry name" value="P-loop containing nucleoside triphosphate hydrolases"/>
    <property type="match status" value="1"/>
</dbReference>
<name>A0A4Y9ILZ1_9BACT</name>
<proteinExistence type="predicted"/>
<feature type="domain" description="Calcineurin-like phosphoesterase" evidence="1">
    <location>
        <begin position="7"/>
        <end position="262"/>
    </location>
</feature>
<dbReference type="InterPro" id="IPR027417">
    <property type="entry name" value="P-loop_NTPase"/>
</dbReference>
<dbReference type="Pfam" id="PF00149">
    <property type="entry name" value="Metallophos"/>
    <property type="match status" value="1"/>
</dbReference>
<evidence type="ECO:0000313" key="3">
    <source>
        <dbReference type="Proteomes" id="UP000298285"/>
    </source>
</evidence>
<dbReference type="RefSeq" id="WP_135105615.1">
    <property type="nucleotide sequence ID" value="NZ_JADGKW010000003.1"/>
</dbReference>
<evidence type="ECO:0000313" key="2">
    <source>
        <dbReference type="EMBL" id="TFU89332.1"/>
    </source>
</evidence>
<gene>
    <name evidence="2" type="ORF">E4T88_11630</name>
</gene>
<protein>
    <recommendedName>
        <fullName evidence="1">Calcineurin-like phosphoesterase domain-containing protein</fullName>
    </recommendedName>
</protein>
<dbReference type="InterPro" id="IPR051158">
    <property type="entry name" value="Metallophosphoesterase_sf"/>
</dbReference>
<dbReference type="InterPro" id="IPR004843">
    <property type="entry name" value="Calcineurin-like_PHP"/>
</dbReference>
<dbReference type="OrthoDB" id="651281at2"/>
<dbReference type="PANTHER" id="PTHR31302">
    <property type="entry name" value="TRANSMEMBRANE PROTEIN WITH METALLOPHOSPHOESTERASE DOMAIN-RELATED"/>
    <property type="match status" value="1"/>
</dbReference>
<organism evidence="2 3">
    <name type="scientific">Dysgonomonas mossii</name>
    <dbReference type="NCBI Taxonomy" id="163665"/>
    <lineage>
        <taxon>Bacteria</taxon>
        <taxon>Pseudomonadati</taxon>
        <taxon>Bacteroidota</taxon>
        <taxon>Bacteroidia</taxon>
        <taxon>Bacteroidales</taxon>
        <taxon>Dysgonomonadaceae</taxon>
        <taxon>Dysgonomonas</taxon>
    </lineage>
</organism>
<dbReference type="EMBL" id="SPPK01000003">
    <property type="protein sequence ID" value="TFU89332.1"/>
    <property type="molecule type" value="Genomic_DNA"/>
</dbReference>
<accession>A0A4Y9ILZ1</accession>
<reference evidence="2 3" key="1">
    <citation type="submission" date="2019-03" db="EMBL/GenBank/DDBJ databases">
        <title>Diversity of the mouse oral microbiome.</title>
        <authorList>
            <person name="Joseph S."/>
            <person name="Aduse-Opoku J."/>
            <person name="Curtis M."/>
            <person name="Wade W."/>
            <person name="Hashim A."/>
        </authorList>
    </citation>
    <scope>NUCLEOTIDE SEQUENCE [LARGE SCALE GENOMIC DNA]</scope>
    <source>
        <strain evidence="2 3">P11</strain>
    </source>
</reference>
<dbReference type="SUPFAM" id="SSF56300">
    <property type="entry name" value="Metallo-dependent phosphatases"/>
    <property type="match status" value="1"/>
</dbReference>
<dbReference type="InterPro" id="IPR029052">
    <property type="entry name" value="Metallo-depent_PP-like"/>
</dbReference>
<sequence length="1099" mass="127411">MTKTNISFLHLTDLHIGDKLQKGLISQVSKVLLDDIDYILKKMSSLDVVFFTGDLVQRGSSEEYLLLEDFLKKMWNLFSKHGYNPYLLCVPGNHDLERINDPKDATHKVLCNWIKEDIRGGYFWEEPNQYYTFIEERFKNYTDWYNNTSIRKPDNLQWGYIPGDFCTSININGINLGVVGLNSAFLQLDGGNFKNRLGIYNDQIYSLFGDNYLEWLAEHNVSVLLTHHSPDWYEQNAIDEYKNEIYISDSFLEHLCGHMHEPSYSTISLNGFPSKRHFISPSLFGLETYGENISRIHGYTAGTYSFESGSITKTIWPRKSVFTQNGGLKISQNEEFNLDKDTASLTEFIASASSDKIEENSLSVLDLEKKSGNLFSEKTFVNSNLARTIYKENHSHIAIRLHDRNKAITHLTQYRHCWITTEFGLGEDEFIGSLLSKANIYHGNCFSINCDEATTIDGLMDCFSKTFSQNITKFFDIVNSLDRPLIVFNKISDELVENAAGLKEFSKTIFDFSPDVRVIFISNTIPDNRFFECIRLLPLDTPAIKQYVESSQEIQGSFSFLDYEKIYRISSGIPFYVDKVIEQLTFRPLSDLGDMELLISSDEDPDYILSATVKNEINLLSEDDSKQGSRRFSMLTIISLLHNGETFDRIRRFDPTKPFYPDDIAYLLKNKLIETIQVNTIFDNNYSDSEVIKIIKVPRLIRDYITSLITEDEKIDIYKTACNLYLGTDWRSTIKFIQSKDAELDLIIYQNLQIAIRSILQYGIKCGNDLEISRMARISLALIEDFTQKGAYKDAVSLTEETLLLIKDVNNDEFDVIRTYLIKNLGENLRMTSLHDRSISILKSLCDDENNSLSKNDRNDIRLSIAYAYKSKRNEEEALRYANLIKKNESKKNSSLYLSAEYVIINFIHDKIERISKLKALKAKAEKHHFQTLKANIILELCRIEKDENQIKLLDKIITESKNDIYNKVRALVTKTDIVLKSKNVDEITLEDLLGLDIAYSYTFYQRLVTLLNKCHNLAWEYWSKRNGFDQLLNLFRYSSFVWRLCNSPEEELIYLNKLYENPDFREWLEKNREGVNSAYYEQRIFALYNNDKALLPSL</sequence>
<dbReference type="Proteomes" id="UP000298285">
    <property type="component" value="Unassembled WGS sequence"/>
</dbReference>